<dbReference type="SUPFAM" id="SSF53098">
    <property type="entry name" value="Ribonuclease H-like"/>
    <property type="match status" value="1"/>
</dbReference>
<sequence length="237" mass="26562">MALLQPGEQVGAPPRQHRRHYHRCQGQDCHVGAHKGRKPEDLIASSLRKVIELPTITKAGVNILTADFKRLREHFGLNPQGAVELSHLHNMVTLARPGAQLGFCTAKLSSLAGQVKTQLGLPLDKGSSTVRTSNWSRKYLTGEQPTPRQMHTQAFIIHHCLKLARIAMEAIPPAPLWAESRLLKKLKDSRENIAKSRRCEPFRAAQNSVLEAIMRDMLQTKADFLKIKGSARRERRA</sequence>
<keyword evidence="4" id="KW-1185">Reference proteome</keyword>
<dbReference type="Gene3D" id="1.10.150.80">
    <property type="entry name" value="HRDC domain"/>
    <property type="match status" value="1"/>
</dbReference>
<reference evidence="3 4" key="1">
    <citation type="journal article" date="2023" name="PLoS ONE">
        <title>Cytospora paraplurivora sp. nov. isolated from orchards with fruit tree decline syndrome in Ontario, Canada.</title>
        <authorList>
            <person name="Ilyukhin E."/>
            <person name="Nguyen H.D.T."/>
            <person name="Castle A.J."/>
            <person name="Ellouze W."/>
        </authorList>
    </citation>
    <scope>NUCLEOTIDE SEQUENCE [LARGE SCALE GENOMIC DNA]</scope>
    <source>
        <strain evidence="3 4">FDS-564</strain>
    </source>
</reference>
<comment type="caution">
    <text evidence="3">The sequence shown here is derived from an EMBL/GenBank/DDBJ whole genome shotgun (WGS) entry which is preliminary data.</text>
</comment>
<dbReference type="InterPro" id="IPR036397">
    <property type="entry name" value="RNaseH_sf"/>
</dbReference>
<gene>
    <name evidence="3" type="ORF">SLS53_006754</name>
</gene>
<dbReference type="InterPro" id="IPR044876">
    <property type="entry name" value="HRDC_dom_sf"/>
</dbReference>
<evidence type="ECO:0000313" key="3">
    <source>
        <dbReference type="EMBL" id="KAK7736998.1"/>
    </source>
</evidence>
<dbReference type="SUPFAM" id="SSF47819">
    <property type="entry name" value="HRDC-like"/>
    <property type="match status" value="1"/>
</dbReference>
<protein>
    <recommendedName>
        <fullName evidence="2">HRDC domain-containing protein</fullName>
    </recommendedName>
</protein>
<dbReference type="GO" id="GO:0003676">
    <property type="term" value="F:nucleic acid binding"/>
    <property type="evidence" value="ECO:0007669"/>
    <property type="project" value="InterPro"/>
</dbReference>
<dbReference type="InterPro" id="IPR012337">
    <property type="entry name" value="RNaseH-like_sf"/>
</dbReference>
<name>A0AAN9U268_9PEZI</name>
<accession>A0AAN9U268</accession>
<evidence type="ECO:0000259" key="2">
    <source>
        <dbReference type="PROSITE" id="PS50967"/>
    </source>
</evidence>
<organism evidence="3 4">
    <name type="scientific">Cytospora paraplurivora</name>
    <dbReference type="NCBI Taxonomy" id="2898453"/>
    <lineage>
        <taxon>Eukaryota</taxon>
        <taxon>Fungi</taxon>
        <taxon>Dikarya</taxon>
        <taxon>Ascomycota</taxon>
        <taxon>Pezizomycotina</taxon>
        <taxon>Sordariomycetes</taxon>
        <taxon>Sordariomycetidae</taxon>
        <taxon>Diaporthales</taxon>
        <taxon>Cytosporaceae</taxon>
        <taxon>Cytospora</taxon>
    </lineage>
</organism>
<dbReference type="InterPro" id="IPR002121">
    <property type="entry name" value="HRDC_dom"/>
</dbReference>
<dbReference type="PROSITE" id="PS50967">
    <property type="entry name" value="HRDC"/>
    <property type="match status" value="1"/>
</dbReference>
<proteinExistence type="predicted"/>
<dbReference type="InterPro" id="IPR010997">
    <property type="entry name" value="HRDC-like_sf"/>
</dbReference>
<dbReference type="EMBL" id="JAJSPL020000031">
    <property type="protein sequence ID" value="KAK7736998.1"/>
    <property type="molecule type" value="Genomic_DNA"/>
</dbReference>
<dbReference type="Proteomes" id="UP001320245">
    <property type="component" value="Unassembled WGS sequence"/>
</dbReference>
<feature type="domain" description="HRDC" evidence="2">
    <location>
        <begin position="176"/>
        <end position="237"/>
    </location>
</feature>
<dbReference type="Gene3D" id="3.30.420.10">
    <property type="entry name" value="Ribonuclease H-like superfamily/Ribonuclease H"/>
    <property type="match status" value="1"/>
</dbReference>
<dbReference type="GO" id="GO:0000166">
    <property type="term" value="F:nucleotide binding"/>
    <property type="evidence" value="ECO:0007669"/>
    <property type="project" value="InterPro"/>
</dbReference>
<evidence type="ECO:0000256" key="1">
    <source>
        <dbReference type="SAM" id="MobiDB-lite"/>
    </source>
</evidence>
<evidence type="ECO:0000313" key="4">
    <source>
        <dbReference type="Proteomes" id="UP001320245"/>
    </source>
</evidence>
<dbReference type="Pfam" id="PF00570">
    <property type="entry name" value="HRDC"/>
    <property type="match status" value="1"/>
</dbReference>
<feature type="region of interest" description="Disordered" evidence="1">
    <location>
        <begin position="1"/>
        <end position="21"/>
    </location>
</feature>
<dbReference type="AlphaFoldDB" id="A0AAN9U268"/>